<dbReference type="InterPro" id="IPR006083">
    <property type="entry name" value="PRK/URK"/>
</dbReference>
<evidence type="ECO:0000256" key="5">
    <source>
        <dbReference type="ARBA" id="ARBA00022741"/>
    </source>
</evidence>
<protein>
    <recommendedName>
        <fullName evidence="9">Uridine kinase</fullName>
        <ecNumber evidence="9">2.7.1.48</ecNumber>
    </recommendedName>
</protein>
<proteinExistence type="inferred from homology"/>
<comment type="similarity">
    <text evidence="3 9">Belongs to the uridine kinase family.</text>
</comment>
<evidence type="ECO:0000256" key="4">
    <source>
        <dbReference type="ARBA" id="ARBA00022679"/>
    </source>
</evidence>
<keyword evidence="9" id="KW-0067">ATP-binding</keyword>
<dbReference type="GO" id="GO:0008655">
    <property type="term" value="P:pyrimidine-containing compound salvage"/>
    <property type="evidence" value="ECO:0007669"/>
    <property type="project" value="UniProtKB-ARBA"/>
</dbReference>
<evidence type="ECO:0000313" key="13">
    <source>
        <dbReference type="WBParaSite" id="ACRNAN_scaffold1217.g32227.t1"/>
    </source>
</evidence>
<organism evidence="12 13">
    <name type="scientific">Acrobeloides nanus</name>
    <dbReference type="NCBI Taxonomy" id="290746"/>
    <lineage>
        <taxon>Eukaryota</taxon>
        <taxon>Metazoa</taxon>
        <taxon>Ecdysozoa</taxon>
        <taxon>Nematoda</taxon>
        <taxon>Chromadorea</taxon>
        <taxon>Rhabditida</taxon>
        <taxon>Tylenchina</taxon>
        <taxon>Cephalobomorpha</taxon>
        <taxon>Cephaloboidea</taxon>
        <taxon>Cephalobidae</taxon>
        <taxon>Acrobeloides</taxon>
    </lineage>
</organism>
<evidence type="ECO:0000256" key="10">
    <source>
        <dbReference type="SAM" id="MobiDB-lite"/>
    </source>
</evidence>
<dbReference type="NCBIfam" id="NF004018">
    <property type="entry name" value="PRK05480.1"/>
    <property type="match status" value="1"/>
</dbReference>
<evidence type="ECO:0000256" key="6">
    <source>
        <dbReference type="ARBA" id="ARBA00022777"/>
    </source>
</evidence>
<dbReference type="AlphaFoldDB" id="A0A914CM70"/>
<evidence type="ECO:0000256" key="9">
    <source>
        <dbReference type="RuleBase" id="RU003825"/>
    </source>
</evidence>
<dbReference type="Proteomes" id="UP000887540">
    <property type="component" value="Unplaced"/>
</dbReference>
<dbReference type="InterPro" id="IPR000764">
    <property type="entry name" value="Uridine_kinase-like"/>
</dbReference>
<dbReference type="NCBIfam" id="TIGR00235">
    <property type="entry name" value="udk"/>
    <property type="match status" value="1"/>
</dbReference>
<dbReference type="PANTHER" id="PTHR10285">
    <property type="entry name" value="URIDINE KINASE"/>
    <property type="match status" value="1"/>
</dbReference>
<dbReference type="Gene3D" id="3.40.50.300">
    <property type="entry name" value="P-loop containing nucleotide triphosphate hydrolases"/>
    <property type="match status" value="1"/>
</dbReference>
<feature type="compositionally biased region" description="Polar residues" evidence="10">
    <location>
        <begin position="239"/>
        <end position="249"/>
    </location>
</feature>
<reference evidence="13" key="1">
    <citation type="submission" date="2022-11" db="UniProtKB">
        <authorList>
            <consortium name="WormBaseParasite"/>
        </authorList>
    </citation>
    <scope>IDENTIFICATION</scope>
</reference>
<evidence type="ECO:0000256" key="2">
    <source>
        <dbReference type="ARBA" id="ARBA00004784"/>
    </source>
</evidence>
<evidence type="ECO:0000313" key="12">
    <source>
        <dbReference type="Proteomes" id="UP000887540"/>
    </source>
</evidence>
<feature type="region of interest" description="Disordered" evidence="10">
    <location>
        <begin position="221"/>
        <end position="264"/>
    </location>
</feature>
<keyword evidence="6 9" id="KW-0418">Kinase</keyword>
<feature type="domain" description="Phosphoribulokinase/uridine kinase" evidence="11">
    <location>
        <begin position="14"/>
        <end position="206"/>
    </location>
</feature>
<dbReference type="FunFam" id="3.40.50.300:FF:000339">
    <property type="entry name" value="Uridine kinase"/>
    <property type="match status" value="1"/>
</dbReference>
<dbReference type="EC" id="2.7.1.48" evidence="9"/>
<evidence type="ECO:0000256" key="7">
    <source>
        <dbReference type="ARBA" id="ARBA00047436"/>
    </source>
</evidence>
<evidence type="ECO:0000256" key="1">
    <source>
        <dbReference type="ARBA" id="ARBA00004690"/>
    </source>
</evidence>
<name>A0A914CM70_9BILA</name>
<feature type="compositionally biased region" description="Basic and acidic residues" evidence="10">
    <location>
        <begin position="227"/>
        <end position="237"/>
    </location>
</feature>
<dbReference type="SUPFAM" id="SSF52540">
    <property type="entry name" value="P-loop containing nucleoside triphosphate hydrolases"/>
    <property type="match status" value="1"/>
</dbReference>
<dbReference type="WBParaSite" id="ACRNAN_scaffold1217.g32227.t1">
    <property type="protein sequence ID" value="ACRNAN_scaffold1217.g32227.t1"/>
    <property type="gene ID" value="ACRNAN_scaffold1217.g32227"/>
</dbReference>
<dbReference type="Pfam" id="PF00485">
    <property type="entry name" value="PRK"/>
    <property type="match status" value="1"/>
</dbReference>
<dbReference type="GO" id="GO:0005524">
    <property type="term" value="F:ATP binding"/>
    <property type="evidence" value="ECO:0007669"/>
    <property type="project" value="UniProtKB-KW"/>
</dbReference>
<dbReference type="PRINTS" id="PR00988">
    <property type="entry name" value="URIDINKINASE"/>
</dbReference>
<dbReference type="CDD" id="cd02023">
    <property type="entry name" value="UMPK"/>
    <property type="match status" value="1"/>
</dbReference>
<keyword evidence="4 9" id="KW-0808">Transferase</keyword>
<dbReference type="GO" id="GO:0004849">
    <property type="term" value="F:uridine kinase activity"/>
    <property type="evidence" value="ECO:0007669"/>
    <property type="project" value="UniProtKB-EC"/>
</dbReference>
<evidence type="ECO:0000256" key="3">
    <source>
        <dbReference type="ARBA" id="ARBA00005408"/>
    </source>
</evidence>
<comment type="pathway">
    <text evidence="2 9">Pyrimidine metabolism; CTP biosynthesis via salvage pathway; CTP from cytidine: step 1/3.</text>
</comment>
<evidence type="ECO:0000259" key="11">
    <source>
        <dbReference type="Pfam" id="PF00485"/>
    </source>
</evidence>
<evidence type="ECO:0000256" key="8">
    <source>
        <dbReference type="ARBA" id="ARBA00048909"/>
    </source>
</evidence>
<keyword evidence="5 9" id="KW-0547">Nucleotide-binding</keyword>
<dbReference type="InterPro" id="IPR027417">
    <property type="entry name" value="P-loop_NTPase"/>
</dbReference>
<accession>A0A914CM70</accession>
<comment type="pathway">
    <text evidence="1 9">Pyrimidine metabolism; UMP biosynthesis via salvage pathway; UMP from uridine: step 1/1.</text>
</comment>
<comment type="catalytic activity">
    <reaction evidence="8 9">
        <text>uridine + ATP = UMP + ADP + H(+)</text>
        <dbReference type="Rhea" id="RHEA:16825"/>
        <dbReference type="ChEBI" id="CHEBI:15378"/>
        <dbReference type="ChEBI" id="CHEBI:16704"/>
        <dbReference type="ChEBI" id="CHEBI:30616"/>
        <dbReference type="ChEBI" id="CHEBI:57865"/>
        <dbReference type="ChEBI" id="CHEBI:456216"/>
        <dbReference type="EC" id="2.7.1.48"/>
    </reaction>
</comment>
<comment type="catalytic activity">
    <reaction evidence="7 9">
        <text>cytidine + ATP = CMP + ADP + H(+)</text>
        <dbReference type="Rhea" id="RHEA:24674"/>
        <dbReference type="ChEBI" id="CHEBI:15378"/>
        <dbReference type="ChEBI" id="CHEBI:17562"/>
        <dbReference type="ChEBI" id="CHEBI:30616"/>
        <dbReference type="ChEBI" id="CHEBI:60377"/>
        <dbReference type="ChEBI" id="CHEBI:456216"/>
        <dbReference type="EC" id="2.7.1.48"/>
    </reaction>
</comment>
<sequence>MSATVNDHRKVPFIIGVAGGTASGKSSVCARIMEQLGALRKRVITIAQDSFYRDLLTDEEIEKAQRGEFNFDHPDAFDHDLMLGVLNNLKDGKSDKIPVYDFRSHSRVKDQFETVDGADVILVEGILIFYDPELRNMFNMKIFVDADPDIRLARRVARDTKERGRPLTHVLHQYLNLVKPAFEEFCLPTKKYADIIIPRGADNDVAIGLIVQHIQELLRSPRSSPENGDRIVEKENHLSLPNSGSSTPRQRIPSGDVHIMSRPH</sequence>
<keyword evidence="12" id="KW-1185">Reference proteome</keyword>